<dbReference type="GO" id="GO:0004252">
    <property type="term" value="F:serine-type endopeptidase activity"/>
    <property type="evidence" value="ECO:0007669"/>
    <property type="project" value="InterPro"/>
</dbReference>
<evidence type="ECO:0000256" key="1">
    <source>
        <dbReference type="ARBA" id="ARBA00023157"/>
    </source>
</evidence>
<dbReference type="SMART" id="SM00020">
    <property type="entry name" value="Tryp_SPc"/>
    <property type="match status" value="1"/>
</dbReference>
<dbReference type="PANTHER" id="PTHR24256">
    <property type="entry name" value="TRYPTASE-RELATED"/>
    <property type="match status" value="1"/>
</dbReference>
<dbReference type="Gene3D" id="2.40.10.10">
    <property type="entry name" value="Trypsin-like serine proteases"/>
    <property type="match status" value="1"/>
</dbReference>
<dbReference type="InterPro" id="IPR009003">
    <property type="entry name" value="Peptidase_S1_PA"/>
</dbReference>
<dbReference type="AlphaFoldDB" id="A0AB38ZE80"/>
<dbReference type="SUPFAM" id="SSF50494">
    <property type="entry name" value="Trypsin-like serine proteases"/>
    <property type="match status" value="1"/>
</dbReference>
<dbReference type="InterPro" id="IPR043504">
    <property type="entry name" value="Peptidase_S1_PA_chymotrypsin"/>
</dbReference>
<accession>A0AB38ZE80</accession>
<reference evidence="5" key="1">
    <citation type="submission" date="2024-03" db="EMBL/GenBank/DDBJ databases">
        <authorList>
            <person name="Jin J.A."/>
            <person name="King G.A."/>
            <person name="Walker A."/>
        </authorList>
    </citation>
    <scope>NUCLEOTIDE SEQUENCE</scope>
</reference>
<organism evidence="5">
    <name type="scientific">Ectomocoris sp</name>
    <dbReference type="NCBI Taxonomy" id="3104572"/>
    <lineage>
        <taxon>Eukaryota</taxon>
        <taxon>Metazoa</taxon>
        <taxon>Ecdysozoa</taxon>
        <taxon>Arthropoda</taxon>
        <taxon>Hexapoda</taxon>
        <taxon>Insecta</taxon>
        <taxon>Pterygota</taxon>
        <taxon>Neoptera</taxon>
        <taxon>Paraneoptera</taxon>
        <taxon>Hemiptera</taxon>
        <taxon>Heteroptera</taxon>
        <taxon>Panheteroptera</taxon>
        <taxon>Cimicomorpha</taxon>
        <taxon>Reduviidae</taxon>
        <taxon>Peiratinae</taxon>
        <taxon>Ectomocoris</taxon>
    </lineage>
</organism>
<dbReference type="InterPro" id="IPR001314">
    <property type="entry name" value="Peptidase_S1A"/>
</dbReference>
<keyword evidence="1" id="KW-1015">Disulfide bond</keyword>
<dbReference type="GO" id="GO:0006508">
    <property type="term" value="P:proteolysis"/>
    <property type="evidence" value="ECO:0007669"/>
    <property type="project" value="UniProtKB-KW"/>
</dbReference>
<proteinExistence type="evidence at transcript level"/>
<dbReference type="CDD" id="cd00190">
    <property type="entry name" value="Tryp_SPc"/>
    <property type="match status" value="1"/>
</dbReference>
<sequence length="423" mass="47238">MILHWIYFTFVLIHFFVEITSNPTQETIQLNAPGVGKTISLPLFTRSPNLDRTWIIESTPGTKISFQCEINLIGTKTGCAKNLFIFNDGVNEEEFCNYKHFILFSRENKAKLTVKLDDKGIGQATCLIQSITGPNANEYENVKSEEVDSSEHGVTPGGKSTNCPCGRANKEKRRIVNGKEGAVNEFPWLVQIHILHEIGPFIKYATSCGGSILTTRHILTAAHCVVAENTQIIAKPTNLILVLGEHYTQQKSRDKQMLTGERIFIGDQYLDKGLEYDDLAIVYTKETIIYNNIVGPICIEPRPLPVLHRNVIIMGWGLTEEGTPSPYMRKSKAKVMDSSICRMKPWDLCTATQPSSLCVGDSGGPLVWLNPETNRYSQVALVSKVRPDCKGEASASTLVSYYYNWIQAVIKATEPLFTTCHEV</sequence>
<evidence type="ECO:0000313" key="5">
    <source>
        <dbReference type="EMBL" id="WXH71725.1"/>
    </source>
</evidence>
<evidence type="ECO:0000259" key="4">
    <source>
        <dbReference type="PROSITE" id="PS50240"/>
    </source>
</evidence>
<keyword evidence="5" id="KW-0378">Hydrolase</keyword>
<protein>
    <submittedName>
        <fullName evidence="5">Venom S1 protease 16</fullName>
    </submittedName>
</protein>
<comment type="similarity">
    <text evidence="2">Belongs to the peptidase S1 family. CLIP subfamily.</text>
</comment>
<keyword evidence="5" id="KW-0645">Protease</keyword>
<dbReference type="PROSITE" id="PS00134">
    <property type="entry name" value="TRYPSIN_HIS"/>
    <property type="match status" value="1"/>
</dbReference>
<feature type="signal peptide" evidence="3">
    <location>
        <begin position="1"/>
        <end position="21"/>
    </location>
</feature>
<feature type="domain" description="Peptidase S1" evidence="4">
    <location>
        <begin position="175"/>
        <end position="411"/>
    </location>
</feature>
<dbReference type="Pfam" id="PF00089">
    <property type="entry name" value="Trypsin"/>
    <property type="match status" value="1"/>
</dbReference>
<dbReference type="InterPro" id="IPR018114">
    <property type="entry name" value="TRYPSIN_HIS"/>
</dbReference>
<keyword evidence="3" id="KW-0732">Signal</keyword>
<dbReference type="InterPro" id="IPR001254">
    <property type="entry name" value="Trypsin_dom"/>
</dbReference>
<evidence type="ECO:0000256" key="3">
    <source>
        <dbReference type="SAM" id="SignalP"/>
    </source>
</evidence>
<dbReference type="EMBL" id="PP510800">
    <property type="protein sequence ID" value="WXH71725.1"/>
    <property type="molecule type" value="mRNA"/>
</dbReference>
<dbReference type="PRINTS" id="PR00722">
    <property type="entry name" value="CHYMOTRYPSIN"/>
</dbReference>
<dbReference type="InterPro" id="IPR051487">
    <property type="entry name" value="Ser/Thr_Proteases_Immune/Dev"/>
</dbReference>
<dbReference type="PROSITE" id="PS50240">
    <property type="entry name" value="TRYPSIN_DOM"/>
    <property type="match status" value="1"/>
</dbReference>
<name>A0AB38ZE80_9HEMI</name>
<evidence type="ECO:0000256" key="2">
    <source>
        <dbReference type="ARBA" id="ARBA00024195"/>
    </source>
</evidence>
<feature type="chain" id="PRO_5044327569" evidence="3">
    <location>
        <begin position="22"/>
        <end position="423"/>
    </location>
</feature>